<sequence length="171" mass="19247">MSGPVTVHSHKGFLTGHCNSLTRLLDEQSSTQPDEVCMNQRTAQKLRSTSFELLATMRFVTDALNNFTTALDDLQEQLTEENDKQVALYSNKAHAVLERAKERIINIEGQQLGSSQEETTLVQTVAAAQIPKLPVIPMLTFTGKIWEFSNSWTLFEANVHQQPLTKLQKFN</sequence>
<reference evidence="2 3" key="1">
    <citation type="submission" date="2023-08" db="EMBL/GenBank/DDBJ databases">
        <title>A Necator americanus chromosomal reference genome.</title>
        <authorList>
            <person name="Ilik V."/>
            <person name="Petrzelkova K.J."/>
            <person name="Pardy F."/>
            <person name="Fuh T."/>
            <person name="Niatou-Singa F.S."/>
            <person name="Gouil Q."/>
            <person name="Baker L."/>
            <person name="Ritchie M.E."/>
            <person name="Jex A.R."/>
            <person name="Gazzola D."/>
            <person name="Li H."/>
            <person name="Toshio Fujiwara R."/>
            <person name="Zhan B."/>
            <person name="Aroian R.V."/>
            <person name="Pafco B."/>
            <person name="Schwarz E.M."/>
        </authorList>
    </citation>
    <scope>NUCLEOTIDE SEQUENCE [LARGE SCALE GENOMIC DNA]</scope>
    <source>
        <strain evidence="2 3">Aroian</strain>
        <tissue evidence="2">Whole animal</tissue>
    </source>
</reference>
<protein>
    <submittedName>
        <fullName evidence="2">Uncharacterized protein</fullName>
    </submittedName>
</protein>
<evidence type="ECO:0000313" key="3">
    <source>
        <dbReference type="Proteomes" id="UP001303046"/>
    </source>
</evidence>
<organism evidence="2 3">
    <name type="scientific">Necator americanus</name>
    <name type="common">Human hookworm</name>
    <dbReference type="NCBI Taxonomy" id="51031"/>
    <lineage>
        <taxon>Eukaryota</taxon>
        <taxon>Metazoa</taxon>
        <taxon>Ecdysozoa</taxon>
        <taxon>Nematoda</taxon>
        <taxon>Chromadorea</taxon>
        <taxon>Rhabditida</taxon>
        <taxon>Rhabditina</taxon>
        <taxon>Rhabditomorpha</taxon>
        <taxon>Strongyloidea</taxon>
        <taxon>Ancylostomatidae</taxon>
        <taxon>Bunostominae</taxon>
        <taxon>Necator</taxon>
    </lineage>
</organism>
<dbReference type="EMBL" id="JAVFWL010000005">
    <property type="protein sequence ID" value="KAK6754588.1"/>
    <property type="molecule type" value="Genomic_DNA"/>
</dbReference>
<name>A0ABR1DVZ4_NECAM</name>
<comment type="caution">
    <text evidence="2">The sequence shown here is derived from an EMBL/GenBank/DDBJ whole genome shotgun (WGS) entry which is preliminary data.</text>
</comment>
<keyword evidence="1" id="KW-0175">Coiled coil</keyword>
<proteinExistence type="predicted"/>
<gene>
    <name evidence="2" type="primary">Necator_chrV.g18321</name>
    <name evidence="2" type="ORF">RB195_013530</name>
</gene>
<accession>A0ABR1DVZ4</accession>
<feature type="coiled-coil region" evidence="1">
    <location>
        <begin position="57"/>
        <end position="91"/>
    </location>
</feature>
<evidence type="ECO:0000256" key="1">
    <source>
        <dbReference type="SAM" id="Coils"/>
    </source>
</evidence>
<evidence type="ECO:0000313" key="2">
    <source>
        <dbReference type="EMBL" id="KAK6754588.1"/>
    </source>
</evidence>
<dbReference type="Proteomes" id="UP001303046">
    <property type="component" value="Unassembled WGS sequence"/>
</dbReference>
<keyword evidence="3" id="KW-1185">Reference proteome</keyword>